<name>A0A0J8GQM8_9ALTE</name>
<dbReference type="SUPFAM" id="SSF55804">
    <property type="entry name" value="Phoshotransferase/anion transport protein"/>
    <property type="match status" value="1"/>
</dbReference>
<protein>
    <submittedName>
        <fullName evidence="2">PTS sugar transporter</fullName>
    </submittedName>
</protein>
<dbReference type="Gene3D" id="3.40.930.10">
    <property type="entry name" value="Mannitol-specific EII, Chain A"/>
    <property type="match status" value="1"/>
</dbReference>
<evidence type="ECO:0000313" key="2">
    <source>
        <dbReference type="EMBL" id="KMT65017.1"/>
    </source>
</evidence>
<evidence type="ECO:0000259" key="1">
    <source>
        <dbReference type="PROSITE" id="PS51094"/>
    </source>
</evidence>
<dbReference type="GO" id="GO:0009401">
    <property type="term" value="P:phosphoenolpyruvate-dependent sugar phosphotransferase system"/>
    <property type="evidence" value="ECO:0007669"/>
    <property type="project" value="InterPro"/>
</dbReference>
<sequence>MNINQLLTQDCTLCAVSISSKKRLIEIISHTAAEILQDIPEQDILDALLHRERLGSTGIGNGIALPHGRLLNTDKTIAIFLTTDEPINFDAIDNKPVSIFFALLVPDNECNNHLKSLAAVAEKLSDKAVLKKIKSAQNSTELYQAITE</sequence>
<dbReference type="PANTHER" id="PTHR47738:SF1">
    <property type="entry name" value="NITROGEN REGULATORY PROTEIN"/>
    <property type="match status" value="1"/>
</dbReference>
<feature type="domain" description="PTS EIIA type-2" evidence="1">
    <location>
        <begin position="5"/>
        <end position="148"/>
    </location>
</feature>
<dbReference type="InterPro" id="IPR051541">
    <property type="entry name" value="PTS_SugarTrans_NitroReg"/>
</dbReference>
<keyword evidence="3" id="KW-1185">Reference proteome</keyword>
<keyword evidence="2" id="KW-0762">Sugar transport</keyword>
<dbReference type="EMBL" id="LAZL01000016">
    <property type="protein sequence ID" value="KMT65017.1"/>
    <property type="molecule type" value="Genomic_DNA"/>
</dbReference>
<comment type="caution">
    <text evidence="2">The sequence shown here is derived from an EMBL/GenBank/DDBJ whole genome shotgun (WGS) entry which is preliminary data.</text>
</comment>
<dbReference type="CDD" id="cd00211">
    <property type="entry name" value="PTS_IIA_fru"/>
    <property type="match status" value="1"/>
</dbReference>
<dbReference type="InterPro" id="IPR002178">
    <property type="entry name" value="PTS_EIIA_type-2_dom"/>
</dbReference>
<dbReference type="PATRIC" id="fig|1513271.3.peg.2258"/>
<dbReference type="OrthoDB" id="95460at2"/>
<dbReference type="InterPro" id="IPR016152">
    <property type="entry name" value="PTrfase/Anion_transptr"/>
</dbReference>
<accession>A0A0J8GQM8</accession>
<dbReference type="PANTHER" id="PTHR47738">
    <property type="entry name" value="PTS SYSTEM FRUCTOSE-LIKE EIIA COMPONENT-RELATED"/>
    <property type="match status" value="1"/>
</dbReference>
<organism evidence="2 3">
    <name type="scientific">Catenovulum maritimum</name>
    <dbReference type="NCBI Taxonomy" id="1513271"/>
    <lineage>
        <taxon>Bacteria</taxon>
        <taxon>Pseudomonadati</taxon>
        <taxon>Pseudomonadota</taxon>
        <taxon>Gammaproteobacteria</taxon>
        <taxon>Alteromonadales</taxon>
        <taxon>Alteromonadaceae</taxon>
        <taxon>Catenovulum</taxon>
    </lineage>
</organism>
<proteinExistence type="predicted"/>
<gene>
    <name evidence="2" type="ORF">XM47_11080</name>
</gene>
<dbReference type="STRING" id="1513271.XM47_11080"/>
<keyword evidence="2" id="KW-0813">Transport</keyword>
<dbReference type="Pfam" id="PF00359">
    <property type="entry name" value="PTS_EIIA_2"/>
    <property type="match status" value="1"/>
</dbReference>
<dbReference type="Proteomes" id="UP000037600">
    <property type="component" value="Unassembled WGS sequence"/>
</dbReference>
<dbReference type="GO" id="GO:0030295">
    <property type="term" value="F:protein kinase activator activity"/>
    <property type="evidence" value="ECO:0007669"/>
    <property type="project" value="TreeGrafter"/>
</dbReference>
<dbReference type="AlphaFoldDB" id="A0A0J8GQM8"/>
<evidence type="ECO:0000313" key="3">
    <source>
        <dbReference type="Proteomes" id="UP000037600"/>
    </source>
</evidence>
<dbReference type="PROSITE" id="PS00372">
    <property type="entry name" value="PTS_EIIA_TYPE_2_HIS"/>
    <property type="match status" value="1"/>
</dbReference>
<dbReference type="NCBIfam" id="TIGR01419">
    <property type="entry name" value="nitro_reg_IIA"/>
    <property type="match status" value="1"/>
</dbReference>
<reference evidence="2 3" key="1">
    <citation type="submission" date="2015-04" db="EMBL/GenBank/DDBJ databases">
        <title>Draft Genome Sequence of the Novel Agar-Digesting Marine Bacterium Q1.</title>
        <authorList>
            <person name="Li Y."/>
            <person name="Li D."/>
            <person name="Chen G."/>
            <person name="Du Z."/>
        </authorList>
    </citation>
    <scope>NUCLEOTIDE SEQUENCE [LARGE SCALE GENOMIC DNA]</scope>
    <source>
        <strain evidence="2 3">Q1</strain>
    </source>
</reference>
<dbReference type="RefSeq" id="WP_048692497.1">
    <property type="nucleotide sequence ID" value="NZ_KQ130491.1"/>
</dbReference>
<dbReference type="InterPro" id="IPR006320">
    <property type="entry name" value="PTS_Nitro_regul"/>
</dbReference>
<dbReference type="PROSITE" id="PS51094">
    <property type="entry name" value="PTS_EIIA_TYPE_2"/>
    <property type="match status" value="1"/>
</dbReference>
<dbReference type="GO" id="GO:0008982">
    <property type="term" value="F:protein-N(PI)-phosphohistidine-sugar phosphotransferase activity"/>
    <property type="evidence" value="ECO:0007669"/>
    <property type="project" value="InterPro"/>
</dbReference>